<dbReference type="GO" id="GO:0005829">
    <property type="term" value="C:cytosol"/>
    <property type="evidence" value="ECO:0007669"/>
    <property type="project" value="TreeGrafter"/>
</dbReference>
<protein>
    <submittedName>
        <fullName evidence="4">Amidohydrolase family protein</fullName>
    </submittedName>
</protein>
<dbReference type="SUPFAM" id="SSF51338">
    <property type="entry name" value="Composite domain of metallo-dependent hydrolases"/>
    <property type="match status" value="2"/>
</dbReference>
<gene>
    <name evidence="4" type="ORF">HZI73_14795</name>
</gene>
<dbReference type="InterPro" id="IPR006680">
    <property type="entry name" value="Amidohydro-rel"/>
</dbReference>
<accession>A0A8J8SHI5</accession>
<feature type="domain" description="Amidohydrolase-related" evidence="3">
    <location>
        <begin position="50"/>
        <end position="416"/>
    </location>
</feature>
<dbReference type="FunFam" id="3.20.20.140:FF:000174">
    <property type="entry name" value="Dihydropyrimidinase-related protein 2"/>
    <property type="match status" value="1"/>
</dbReference>
<dbReference type="PANTHER" id="PTHR11647:SF1">
    <property type="entry name" value="COLLAPSIN RESPONSE MEDIATOR PROTEIN"/>
    <property type="match status" value="1"/>
</dbReference>
<proteinExistence type="inferred from homology"/>
<dbReference type="GO" id="GO:0016812">
    <property type="term" value="F:hydrolase activity, acting on carbon-nitrogen (but not peptide) bonds, in cyclic amides"/>
    <property type="evidence" value="ECO:0007669"/>
    <property type="project" value="TreeGrafter"/>
</dbReference>
<evidence type="ECO:0000313" key="5">
    <source>
        <dbReference type="Proteomes" id="UP000683246"/>
    </source>
</evidence>
<dbReference type="AlphaFoldDB" id="A0A8J8SHI5"/>
<evidence type="ECO:0000256" key="2">
    <source>
        <dbReference type="ARBA" id="ARBA00008829"/>
    </source>
</evidence>
<comment type="cofactor">
    <cofactor evidence="1">
        <name>Zn(2+)</name>
        <dbReference type="ChEBI" id="CHEBI:29105"/>
    </cofactor>
</comment>
<name>A0A8J8SHI5_9FIRM</name>
<evidence type="ECO:0000259" key="3">
    <source>
        <dbReference type="Pfam" id="PF01979"/>
    </source>
</evidence>
<dbReference type="InterPro" id="IPR011059">
    <property type="entry name" value="Metal-dep_hydrolase_composite"/>
</dbReference>
<evidence type="ECO:0000313" key="4">
    <source>
        <dbReference type="EMBL" id="QUI23474.1"/>
    </source>
</evidence>
<reference evidence="4" key="1">
    <citation type="submission" date="2020-07" db="EMBL/GenBank/DDBJ databases">
        <title>Vallitalea pronyensis genome.</title>
        <authorList>
            <person name="Postec A."/>
        </authorList>
    </citation>
    <scope>NUCLEOTIDE SEQUENCE</scope>
    <source>
        <strain evidence="4">FatNI3</strain>
    </source>
</reference>
<dbReference type="InterPro" id="IPR032466">
    <property type="entry name" value="Metal_Hydrolase"/>
</dbReference>
<organism evidence="4 5">
    <name type="scientific">Vallitalea pronyensis</name>
    <dbReference type="NCBI Taxonomy" id="1348613"/>
    <lineage>
        <taxon>Bacteria</taxon>
        <taxon>Bacillati</taxon>
        <taxon>Bacillota</taxon>
        <taxon>Clostridia</taxon>
        <taxon>Lachnospirales</taxon>
        <taxon>Vallitaleaceae</taxon>
        <taxon>Vallitalea</taxon>
    </lineage>
</organism>
<dbReference type="EMBL" id="CP058649">
    <property type="protein sequence ID" value="QUI23474.1"/>
    <property type="molecule type" value="Genomic_DNA"/>
</dbReference>
<dbReference type="Gene3D" id="3.20.20.140">
    <property type="entry name" value="Metal-dependent hydrolases"/>
    <property type="match status" value="1"/>
</dbReference>
<evidence type="ECO:0000256" key="1">
    <source>
        <dbReference type="ARBA" id="ARBA00001947"/>
    </source>
</evidence>
<dbReference type="Proteomes" id="UP000683246">
    <property type="component" value="Chromosome"/>
</dbReference>
<dbReference type="SUPFAM" id="SSF51556">
    <property type="entry name" value="Metallo-dependent hydrolases"/>
    <property type="match status" value="1"/>
</dbReference>
<dbReference type="InterPro" id="IPR050378">
    <property type="entry name" value="Metallo-dep_Hydrolases_sf"/>
</dbReference>
<keyword evidence="5" id="KW-1185">Reference proteome</keyword>
<sequence>MYDLAIMGGQPYIDGNYTNKNLYIKDGMIACMTNEVLPAKETYHAAGKKVLPGFIDPHVHFALGGGRYTSCDDFYSGSISAAYGGITTYIDFLDPIARGEELEDALRRRQELAKESVIDYGFHTTIKNPQGQVPQIVDEMKRLALPSVKLFTTYSDSGRRTYDNEIIQLLQCTKSSHIIVLAHIEADDLIDLNPSYGPQDLLKSRCSKAETKEALKLAELTRTYNGKLYMVHLSSGYTLRALKEQYSDILNKDFIVESCPHYFSLSSTAFEGDRGYAYTMAPPLRSEEEVMILNALFDDVYTIGTDHCPFMKNEKNHQHLLDIPMGIGGVEHSFRILYAKYGDKVIDKMTINPAKVHGLYPRKGVLQVGSDADVVIYDPDGEYTISSDHSRCDYSVFEGKKVMGRIESTISRGNFVIKHGAWVGGKGIYLERT</sequence>
<comment type="similarity">
    <text evidence="2">Belongs to the metallo-dependent hydrolases superfamily. Hydantoinase/dihydropyrimidinase family.</text>
</comment>
<dbReference type="KEGG" id="vpy:HZI73_14795"/>
<dbReference type="Pfam" id="PF01979">
    <property type="entry name" value="Amidohydro_1"/>
    <property type="match status" value="1"/>
</dbReference>
<dbReference type="PANTHER" id="PTHR11647">
    <property type="entry name" value="HYDRANTOINASE/DIHYDROPYRIMIDINASE FAMILY MEMBER"/>
    <property type="match status" value="1"/>
</dbReference>
<dbReference type="RefSeq" id="WP_212694158.1">
    <property type="nucleotide sequence ID" value="NZ_CP058649.1"/>
</dbReference>